<dbReference type="Proteomes" id="UP000004994">
    <property type="component" value="Chromosome 10"/>
</dbReference>
<dbReference type="PANTHER" id="PTHR48258">
    <property type="entry name" value="DUF4218 DOMAIN-CONTAINING PROTEIN-RELATED"/>
    <property type="match status" value="1"/>
</dbReference>
<keyword evidence="2" id="KW-1185">Reference proteome</keyword>
<protein>
    <recommendedName>
        <fullName evidence="3">DUF4216 domain-containing protein</fullName>
    </recommendedName>
</protein>
<accession>A0A3Q7IGQ9</accession>
<reference evidence="1" key="2">
    <citation type="submission" date="2019-01" db="UniProtKB">
        <authorList>
            <consortium name="EnsemblPlants"/>
        </authorList>
    </citation>
    <scope>IDENTIFICATION</scope>
    <source>
        <strain evidence="1">cv. Heinz 1706</strain>
    </source>
</reference>
<dbReference type="InParanoid" id="A0A3Q7IGQ9"/>
<sequence length="143" mass="16557">MPLPYSIHHDYDKKLRTQNCGIVVLSEKDEDSEILDYYGVLADAIELFSKPNDPFDLVDQASQVFYVDDTFNKGWQVVRKIQSHDSYEIVEQMDDDILEFKMKPLRIENEVDSNMKNTIEYTFITPSAIDKGLGRGLKSLDEK</sequence>
<dbReference type="AlphaFoldDB" id="A0A3Q7IGQ9"/>
<evidence type="ECO:0008006" key="3">
    <source>
        <dbReference type="Google" id="ProtNLM"/>
    </source>
</evidence>
<proteinExistence type="predicted"/>
<organism evidence="1">
    <name type="scientific">Solanum lycopersicum</name>
    <name type="common">Tomato</name>
    <name type="synonym">Lycopersicon esculentum</name>
    <dbReference type="NCBI Taxonomy" id="4081"/>
    <lineage>
        <taxon>Eukaryota</taxon>
        <taxon>Viridiplantae</taxon>
        <taxon>Streptophyta</taxon>
        <taxon>Embryophyta</taxon>
        <taxon>Tracheophyta</taxon>
        <taxon>Spermatophyta</taxon>
        <taxon>Magnoliopsida</taxon>
        <taxon>eudicotyledons</taxon>
        <taxon>Gunneridae</taxon>
        <taxon>Pentapetalae</taxon>
        <taxon>asterids</taxon>
        <taxon>lamiids</taxon>
        <taxon>Solanales</taxon>
        <taxon>Solanaceae</taxon>
        <taxon>Solanoideae</taxon>
        <taxon>Solaneae</taxon>
        <taxon>Solanum</taxon>
        <taxon>Solanum subgen. Lycopersicon</taxon>
    </lineage>
</organism>
<dbReference type="EnsemblPlants" id="Solyc10g052866.1.1">
    <property type="protein sequence ID" value="Solyc10g052866.1.1"/>
    <property type="gene ID" value="Solyc10g052866.1"/>
</dbReference>
<evidence type="ECO:0000313" key="1">
    <source>
        <dbReference type="EnsemblPlants" id="Solyc10g052866.1.1"/>
    </source>
</evidence>
<dbReference type="Gramene" id="Solyc10g052866.1.1">
    <property type="protein sequence ID" value="Solyc10g052866.1.1"/>
    <property type="gene ID" value="Solyc10g052866.1"/>
</dbReference>
<name>A0A3Q7IGQ9_SOLLC</name>
<dbReference type="PANTHER" id="PTHR48258:SF11">
    <property type="entry name" value="TDCA1-ORF2 PROTEIN"/>
    <property type="match status" value="1"/>
</dbReference>
<reference evidence="1" key="1">
    <citation type="journal article" date="2012" name="Nature">
        <title>The tomato genome sequence provides insights into fleshy fruit evolution.</title>
        <authorList>
            <consortium name="Tomato Genome Consortium"/>
        </authorList>
    </citation>
    <scope>NUCLEOTIDE SEQUENCE [LARGE SCALE GENOMIC DNA]</scope>
    <source>
        <strain evidence="1">cv. Heinz 1706</strain>
    </source>
</reference>
<evidence type="ECO:0000313" key="2">
    <source>
        <dbReference type="Proteomes" id="UP000004994"/>
    </source>
</evidence>